<gene>
    <name evidence="2" type="ORF">I8J31_05800</name>
</gene>
<evidence type="ECO:0000313" key="2">
    <source>
        <dbReference type="EMBL" id="MBJ7537191.1"/>
    </source>
</evidence>
<dbReference type="Proteomes" id="UP000628710">
    <property type="component" value="Unassembled WGS sequence"/>
</dbReference>
<name>A0A934N5M2_9GAMM</name>
<dbReference type="EMBL" id="JAEMNX010000003">
    <property type="protein sequence ID" value="MBJ7537191.1"/>
    <property type="molecule type" value="Genomic_DNA"/>
</dbReference>
<organism evidence="2 3">
    <name type="scientific">Marinomonas transparens</name>
    <dbReference type="NCBI Taxonomy" id="2795388"/>
    <lineage>
        <taxon>Bacteria</taxon>
        <taxon>Pseudomonadati</taxon>
        <taxon>Pseudomonadota</taxon>
        <taxon>Gammaproteobacteria</taxon>
        <taxon>Oceanospirillales</taxon>
        <taxon>Oceanospirillaceae</taxon>
        <taxon>Marinomonas</taxon>
    </lineage>
</organism>
<accession>A0A934N5M2</accession>
<dbReference type="AlphaFoldDB" id="A0A934N5M2"/>
<dbReference type="InterPro" id="IPR041685">
    <property type="entry name" value="AAA_GajA/Old/RecF-like"/>
</dbReference>
<sequence>MTIKSIKVKNLLSFDDFLMDDINDFNCIIGKNNVGKSNLLKLLRFFYNSLNGEKVISPELNSKYDSFGSITLTYDLTRIKSIVRSNTKSAYLKHIYNVFF</sequence>
<comment type="caution">
    <text evidence="2">The sequence shown here is derived from an EMBL/GenBank/DDBJ whole genome shotgun (WGS) entry which is preliminary data.</text>
</comment>
<dbReference type="Gene3D" id="3.40.50.300">
    <property type="entry name" value="P-loop containing nucleotide triphosphate hydrolases"/>
    <property type="match status" value="1"/>
</dbReference>
<dbReference type="InterPro" id="IPR027417">
    <property type="entry name" value="P-loop_NTPase"/>
</dbReference>
<proteinExistence type="predicted"/>
<evidence type="ECO:0000313" key="3">
    <source>
        <dbReference type="Proteomes" id="UP000628710"/>
    </source>
</evidence>
<keyword evidence="3" id="KW-1185">Reference proteome</keyword>
<reference evidence="2" key="1">
    <citation type="submission" date="2020-12" db="EMBL/GenBank/DDBJ databases">
        <title>Marinomonas arctica sp. nov., a psychrotolerant bacterium isolated from the Arctic.</title>
        <authorList>
            <person name="Zhang Y."/>
        </authorList>
    </citation>
    <scope>NUCLEOTIDE SEQUENCE</scope>
    <source>
        <strain evidence="2">C1424</strain>
    </source>
</reference>
<dbReference type="RefSeq" id="WP_199467327.1">
    <property type="nucleotide sequence ID" value="NZ_JAEMNX010000003.1"/>
</dbReference>
<dbReference type="Pfam" id="PF13175">
    <property type="entry name" value="AAA_15"/>
    <property type="match status" value="1"/>
</dbReference>
<dbReference type="SUPFAM" id="SSF52540">
    <property type="entry name" value="P-loop containing nucleoside triphosphate hydrolases"/>
    <property type="match status" value="1"/>
</dbReference>
<evidence type="ECO:0000259" key="1">
    <source>
        <dbReference type="Pfam" id="PF13175"/>
    </source>
</evidence>
<feature type="domain" description="Endonuclease GajA/Old nuclease/RecF-like AAA" evidence="1">
    <location>
        <begin position="1"/>
        <end position="75"/>
    </location>
</feature>
<protein>
    <submittedName>
        <fullName evidence="2">AAA family ATPase</fullName>
    </submittedName>
</protein>